<keyword evidence="1" id="KW-0812">Transmembrane</keyword>
<keyword evidence="2" id="KW-0732">Signal</keyword>
<keyword evidence="1" id="KW-1133">Transmembrane helix</keyword>
<reference evidence="3 4" key="1">
    <citation type="submission" date="2023-03" db="EMBL/GenBank/DDBJ databases">
        <title>High-quality genome of Scylla paramamosain provides insights in environmental adaptation.</title>
        <authorList>
            <person name="Zhang L."/>
        </authorList>
    </citation>
    <scope>NUCLEOTIDE SEQUENCE [LARGE SCALE GENOMIC DNA]</scope>
    <source>
        <strain evidence="3">LZ_2023a</strain>
        <tissue evidence="3">Muscle</tissue>
    </source>
</reference>
<sequence length="461" mass="52257">MHQRISTNQTSVLICLIGILLTGCVAEDKQCEVLDVSVKPNEVNSTFVYGITYKDPSCPNKGKLKGKLINCNGSDIYQELVGEGEVHNCFFEGMWMVTVSKNVNSTCFHCWGLYMKHHTLPFLRYDFLNITLKNVHPAVKNWNLTIYKTTVKADFYPCRKGTNLNEITERFQDTHLKANITLSLITLKHSFDPNACYCLVLNPISHLPLEPRNTFFTTSDCRPTAPSPENGVSPIDDLSMSKWEEAEWGVLVGMMLLMVAMIFVAFRSPVFLSKILRLKRLIVTETPSEKPVPSCDSQVLLLYAPDISDSQDLNILKKNLQASFKVYDLFDRPDHNQLADPCGWTEEVLLSTTGVKVLLVESVGLLKKIASLLESDKESFMDAMVAKKSLHDKTAESLLTFALRTIIASSLRQDYSSVFVVRFTDEVRDAVDLLVQMRRYKFPDHFSELSKDMKEAKRRNV</sequence>
<evidence type="ECO:0000313" key="4">
    <source>
        <dbReference type="Proteomes" id="UP001487740"/>
    </source>
</evidence>
<evidence type="ECO:0000256" key="1">
    <source>
        <dbReference type="SAM" id="Phobius"/>
    </source>
</evidence>
<feature type="chain" id="PRO_5043822153" description="SEFIR domain-containing protein" evidence="2">
    <location>
        <begin position="27"/>
        <end position="461"/>
    </location>
</feature>
<organism evidence="3 4">
    <name type="scientific">Scylla paramamosain</name>
    <name type="common">Mud crab</name>
    <dbReference type="NCBI Taxonomy" id="85552"/>
    <lineage>
        <taxon>Eukaryota</taxon>
        <taxon>Metazoa</taxon>
        <taxon>Ecdysozoa</taxon>
        <taxon>Arthropoda</taxon>
        <taxon>Crustacea</taxon>
        <taxon>Multicrustacea</taxon>
        <taxon>Malacostraca</taxon>
        <taxon>Eumalacostraca</taxon>
        <taxon>Eucarida</taxon>
        <taxon>Decapoda</taxon>
        <taxon>Pleocyemata</taxon>
        <taxon>Brachyura</taxon>
        <taxon>Eubrachyura</taxon>
        <taxon>Portunoidea</taxon>
        <taxon>Portunidae</taxon>
        <taxon>Portuninae</taxon>
        <taxon>Scylla</taxon>
    </lineage>
</organism>
<keyword evidence="4" id="KW-1185">Reference proteome</keyword>
<accession>A0AAW0V4K2</accession>
<feature type="transmembrane region" description="Helical" evidence="1">
    <location>
        <begin position="248"/>
        <end position="272"/>
    </location>
</feature>
<name>A0AAW0V4K2_SCYPA</name>
<dbReference type="PROSITE" id="PS51257">
    <property type="entry name" value="PROKAR_LIPOPROTEIN"/>
    <property type="match status" value="1"/>
</dbReference>
<protein>
    <recommendedName>
        <fullName evidence="5">SEFIR domain-containing protein</fullName>
    </recommendedName>
</protein>
<evidence type="ECO:0000313" key="3">
    <source>
        <dbReference type="EMBL" id="KAK8407263.1"/>
    </source>
</evidence>
<keyword evidence="1" id="KW-0472">Membrane</keyword>
<gene>
    <name evidence="3" type="ORF">O3P69_002073</name>
</gene>
<dbReference type="EMBL" id="JARAKH010000001">
    <property type="protein sequence ID" value="KAK8407263.1"/>
    <property type="molecule type" value="Genomic_DNA"/>
</dbReference>
<proteinExistence type="predicted"/>
<dbReference type="Gene3D" id="3.40.50.11530">
    <property type="match status" value="1"/>
</dbReference>
<evidence type="ECO:0008006" key="5">
    <source>
        <dbReference type="Google" id="ProtNLM"/>
    </source>
</evidence>
<comment type="caution">
    <text evidence="3">The sequence shown here is derived from an EMBL/GenBank/DDBJ whole genome shotgun (WGS) entry which is preliminary data.</text>
</comment>
<evidence type="ECO:0000256" key="2">
    <source>
        <dbReference type="SAM" id="SignalP"/>
    </source>
</evidence>
<feature type="signal peptide" evidence="2">
    <location>
        <begin position="1"/>
        <end position="26"/>
    </location>
</feature>
<dbReference type="AlphaFoldDB" id="A0AAW0V4K2"/>
<dbReference type="Proteomes" id="UP001487740">
    <property type="component" value="Unassembled WGS sequence"/>
</dbReference>